<dbReference type="Proteomes" id="UP000463983">
    <property type="component" value="Chromosome"/>
</dbReference>
<dbReference type="InterPro" id="IPR029058">
    <property type="entry name" value="AB_hydrolase_fold"/>
</dbReference>
<dbReference type="InterPro" id="IPR050266">
    <property type="entry name" value="AB_hydrolase_sf"/>
</dbReference>
<dbReference type="PANTHER" id="PTHR43798:SF5">
    <property type="entry name" value="MONOACYLGLYCEROL LIPASE ABHD6"/>
    <property type="match status" value="1"/>
</dbReference>
<dbReference type="PRINTS" id="PR00111">
    <property type="entry name" value="ABHYDROLASE"/>
</dbReference>
<protein>
    <submittedName>
        <fullName evidence="2">Carboxylesterase</fullName>
    </submittedName>
</protein>
<dbReference type="KEGG" id="caqa:MICH65_0636"/>
<dbReference type="Gene3D" id="3.40.50.1820">
    <property type="entry name" value="alpha/beta hydrolase"/>
    <property type="match status" value="1"/>
</dbReference>
<organism evidence="2 3">
    <name type="scientific">Candidatus Chazhemtobacterium aquaticus</name>
    <dbReference type="NCBI Taxonomy" id="2715735"/>
    <lineage>
        <taxon>Bacteria</taxon>
        <taxon>Candidatus Chazhemtobacteraceae</taxon>
        <taxon>Candidatus Chazhemtobacterium</taxon>
    </lineage>
</organism>
<sequence>MAIKLNHQLNIIKDSPASFIFLHGLGGNLKAWNPIVSELNQLGYTTLSFDLPGHGDSPNTFSLSDYTQTSIVHQVHQVVAKYKLTNPILVGHCYGGFSALTYAHLYPKDVKRLVLISTTYKLFTPKHSLNSRFIKMVILSLLKNLVPSRHQSYIRDWDLIRLFREIIKTTPLGYSLSVLGALSFNATKYLANISCPTHVIHGVGDSVIPYTLAKELAQKIPKSSLILVPQANHIIVINQPQTIAKLLRKVGQSIKQTGI</sequence>
<keyword evidence="3" id="KW-1185">Reference proteome</keyword>
<dbReference type="EMBL" id="CP047901">
    <property type="protein sequence ID" value="QHO63617.1"/>
    <property type="molecule type" value="Genomic_DNA"/>
</dbReference>
<dbReference type="PANTHER" id="PTHR43798">
    <property type="entry name" value="MONOACYLGLYCEROL LIPASE"/>
    <property type="match status" value="1"/>
</dbReference>
<dbReference type="RefSeq" id="WP_161931990.1">
    <property type="nucleotide sequence ID" value="NZ_CP047901.1"/>
</dbReference>
<gene>
    <name evidence="2" type="ORF">MICH65_0636</name>
</gene>
<evidence type="ECO:0000313" key="2">
    <source>
        <dbReference type="EMBL" id="QHO63617.1"/>
    </source>
</evidence>
<dbReference type="GO" id="GO:0047372">
    <property type="term" value="F:monoacylglycerol lipase activity"/>
    <property type="evidence" value="ECO:0007669"/>
    <property type="project" value="TreeGrafter"/>
</dbReference>
<evidence type="ECO:0000313" key="3">
    <source>
        <dbReference type="Proteomes" id="UP000463983"/>
    </source>
</evidence>
<feature type="domain" description="AB hydrolase-1" evidence="1">
    <location>
        <begin position="19"/>
        <end position="130"/>
    </location>
</feature>
<evidence type="ECO:0000259" key="1">
    <source>
        <dbReference type="Pfam" id="PF00561"/>
    </source>
</evidence>
<dbReference type="GO" id="GO:0016020">
    <property type="term" value="C:membrane"/>
    <property type="evidence" value="ECO:0007669"/>
    <property type="project" value="TreeGrafter"/>
</dbReference>
<name>A0A857N650_9BACT</name>
<accession>A0A857N650</accession>
<dbReference type="AlphaFoldDB" id="A0A857N650"/>
<proteinExistence type="predicted"/>
<dbReference type="SUPFAM" id="SSF53474">
    <property type="entry name" value="alpha/beta-Hydrolases"/>
    <property type="match status" value="1"/>
</dbReference>
<dbReference type="GO" id="GO:0046464">
    <property type="term" value="P:acylglycerol catabolic process"/>
    <property type="evidence" value="ECO:0007669"/>
    <property type="project" value="TreeGrafter"/>
</dbReference>
<dbReference type="InterPro" id="IPR000073">
    <property type="entry name" value="AB_hydrolase_1"/>
</dbReference>
<reference evidence="3" key="1">
    <citation type="journal article" date="2020" name="Microorganisms">
        <title>Complete Genome of a Member of a New Bacterial Lineage in the Microgenomates Group Reveals an Unusual Nucleotide Composition Disparity Between Two Strands of DNA and Limited Metabolic Potential.</title>
        <authorList>
            <person name="Kadnikov V.V."/>
            <person name="Mardanov A.V."/>
            <person name="Beletsky A.V."/>
            <person name="Karnachuk O.V."/>
            <person name="Ravin N.V."/>
        </authorList>
    </citation>
    <scope>NUCLEOTIDE SEQUENCE [LARGE SCALE GENOMIC DNA]</scope>
</reference>
<dbReference type="Pfam" id="PF00561">
    <property type="entry name" value="Abhydrolase_1"/>
    <property type="match status" value="1"/>
</dbReference>